<dbReference type="PANTHER" id="PTHR35004">
    <property type="entry name" value="TRANSPOSASE RV3428C-RELATED"/>
    <property type="match status" value="1"/>
</dbReference>
<evidence type="ECO:0000313" key="2">
    <source>
        <dbReference type="EMBL" id="CAA9452667.1"/>
    </source>
</evidence>
<dbReference type="AlphaFoldDB" id="A0A6J4QRB7"/>
<dbReference type="SUPFAM" id="SSF46689">
    <property type="entry name" value="Homeodomain-like"/>
    <property type="match status" value="2"/>
</dbReference>
<dbReference type="InterPro" id="IPR036397">
    <property type="entry name" value="RNaseH_sf"/>
</dbReference>
<dbReference type="InterPro" id="IPR001584">
    <property type="entry name" value="Integrase_cat-core"/>
</dbReference>
<reference evidence="2" key="1">
    <citation type="submission" date="2020-02" db="EMBL/GenBank/DDBJ databases">
        <authorList>
            <person name="Meier V. D."/>
        </authorList>
    </citation>
    <scope>NUCLEOTIDE SEQUENCE</scope>
    <source>
        <strain evidence="2">AVDCRST_MAG02</strain>
    </source>
</reference>
<dbReference type="Pfam" id="PF13384">
    <property type="entry name" value="HTH_23"/>
    <property type="match status" value="1"/>
</dbReference>
<dbReference type="InterPro" id="IPR012337">
    <property type="entry name" value="RNaseH-like_sf"/>
</dbReference>
<dbReference type="PANTHER" id="PTHR35004:SF7">
    <property type="entry name" value="INTEGRASE PROTEIN"/>
    <property type="match status" value="1"/>
</dbReference>
<organism evidence="2">
    <name type="scientific">uncultured Rubrobacteraceae bacterium</name>
    <dbReference type="NCBI Taxonomy" id="349277"/>
    <lineage>
        <taxon>Bacteria</taxon>
        <taxon>Bacillati</taxon>
        <taxon>Actinomycetota</taxon>
        <taxon>Rubrobacteria</taxon>
        <taxon>Rubrobacterales</taxon>
        <taxon>Rubrobacteraceae</taxon>
        <taxon>environmental samples</taxon>
    </lineage>
</organism>
<dbReference type="SUPFAM" id="SSF53098">
    <property type="entry name" value="Ribonuclease H-like"/>
    <property type="match status" value="1"/>
</dbReference>
<gene>
    <name evidence="2" type="ORF">AVDCRST_MAG02-991</name>
</gene>
<dbReference type="Gene3D" id="1.10.10.60">
    <property type="entry name" value="Homeodomain-like"/>
    <property type="match status" value="1"/>
</dbReference>
<accession>A0A6J4QRB7</accession>
<protein>
    <recommendedName>
        <fullName evidence="1">Integrase catalytic domain-containing protein</fullName>
    </recommendedName>
</protein>
<dbReference type="EMBL" id="CADCVH010000034">
    <property type="protein sequence ID" value="CAA9452667.1"/>
    <property type="molecule type" value="Genomic_DNA"/>
</dbReference>
<dbReference type="Gene3D" id="3.30.420.10">
    <property type="entry name" value="Ribonuclease H-like superfamily/Ribonuclease H"/>
    <property type="match status" value="1"/>
</dbReference>
<evidence type="ECO:0000259" key="1">
    <source>
        <dbReference type="PROSITE" id="PS50994"/>
    </source>
</evidence>
<name>A0A6J4QRB7_9ACTN</name>
<dbReference type="GO" id="GO:0003676">
    <property type="term" value="F:nucleic acid binding"/>
    <property type="evidence" value="ECO:0007669"/>
    <property type="project" value="InterPro"/>
</dbReference>
<sequence>MAAKRQRVEHTEDFQEILPLCWWPEQVEYERIRQPVLFGDSVAERARETGVSESTLRRRIGRFEAAGMEGLFVADSARKRRLPPNMRRLIVDLKAEYPPFNLNEITNVVRAAFGRKPDVRSVGRVLDEEARPLKLARNYPLYREMDPGEGRAAVVELRVAGWSAKAIAGYLGIGRSTVYKALKRFEEEGAEGLADGPRGRPAGVRKVTLAAIEEVRKLAQNPQIGAFRVHAALKQKGFDLSRTTCGRILAQVRELYGYDKPKSGGGARKPMPFASERHHEYWTADVRHLDMLDESLLAEGMVYAVAILENHSRAVLASSLTRRQDLNAFLSVLYRAIQEYGPPEAFVTNSVSVFLANRARAIYRALGIRKVEIEKGRPWQSYLETAWNVQRRMADHHFAKAGNWSDLLVEHDRWMADYNVQEHHAHRHRREGRRSPSEVLSWVKMPRYREEDLARAFFSARHTRTLDGLGYLVLQRFRLYAEEELAGTEVAVWVQEDGLTVEYGGEALARYEVECHPAAGVGAVGRLRKVKGHTLFETSAALAAKPLRLFDLGEVLGEEGWMKFLKLDEYAPRRHRRPEMLQQTLFPYTEAI</sequence>
<feature type="domain" description="Integrase catalytic" evidence="1">
    <location>
        <begin position="268"/>
        <end position="444"/>
    </location>
</feature>
<proteinExistence type="predicted"/>
<dbReference type="GO" id="GO:0015074">
    <property type="term" value="P:DNA integration"/>
    <property type="evidence" value="ECO:0007669"/>
    <property type="project" value="InterPro"/>
</dbReference>
<dbReference type="PROSITE" id="PS50994">
    <property type="entry name" value="INTEGRASE"/>
    <property type="match status" value="1"/>
</dbReference>
<dbReference type="InterPro" id="IPR009057">
    <property type="entry name" value="Homeodomain-like_sf"/>
</dbReference>